<comment type="caution">
    <text evidence="6">The sequence shown here is derived from an EMBL/GenBank/DDBJ whole genome shotgun (WGS) entry which is preliminary data.</text>
</comment>
<dbReference type="CDD" id="cd07208">
    <property type="entry name" value="Pat_hypo_Ecoli_yjju_like"/>
    <property type="match status" value="1"/>
</dbReference>
<accession>A0A6I0F6S6</accession>
<feature type="short sequence motif" description="GXSXG" evidence="4">
    <location>
        <begin position="37"/>
        <end position="41"/>
    </location>
</feature>
<dbReference type="Proteomes" id="UP000432715">
    <property type="component" value="Unassembled WGS sequence"/>
</dbReference>
<evidence type="ECO:0000256" key="1">
    <source>
        <dbReference type="ARBA" id="ARBA00022801"/>
    </source>
</evidence>
<dbReference type="Pfam" id="PF19890">
    <property type="entry name" value="DUF6363"/>
    <property type="match status" value="1"/>
</dbReference>
<dbReference type="SUPFAM" id="SSF52151">
    <property type="entry name" value="FabD/lysophospholipase-like"/>
    <property type="match status" value="1"/>
</dbReference>
<keyword evidence="7" id="KW-1185">Reference proteome</keyword>
<evidence type="ECO:0000256" key="3">
    <source>
        <dbReference type="ARBA" id="ARBA00023098"/>
    </source>
</evidence>
<evidence type="ECO:0000259" key="5">
    <source>
        <dbReference type="PROSITE" id="PS51635"/>
    </source>
</evidence>
<feature type="short sequence motif" description="DGA/G" evidence="4">
    <location>
        <begin position="159"/>
        <end position="161"/>
    </location>
</feature>
<organism evidence="6 7">
    <name type="scientific">Alkaliphilus pronyensis</name>
    <dbReference type="NCBI Taxonomy" id="1482732"/>
    <lineage>
        <taxon>Bacteria</taxon>
        <taxon>Bacillati</taxon>
        <taxon>Bacillota</taxon>
        <taxon>Clostridia</taxon>
        <taxon>Peptostreptococcales</taxon>
        <taxon>Natronincolaceae</taxon>
        <taxon>Alkaliphilus</taxon>
    </lineage>
</organism>
<proteinExistence type="predicted"/>
<dbReference type="PROSITE" id="PS51635">
    <property type="entry name" value="PNPLA"/>
    <property type="match status" value="1"/>
</dbReference>
<keyword evidence="3 4" id="KW-0443">Lipid metabolism</keyword>
<keyword evidence="1 4" id="KW-0378">Hydrolase</keyword>
<dbReference type="GO" id="GO:0016787">
    <property type="term" value="F:hydrolase activity"/>
    <property type="evidence" value="ECO:0007669"/>
    <property type="project" value="UniProtKB-UniRule"/>
</dbReference>
<reference evidence="6 7" key="1">
    <citation type="submission" date="2019-10" db="EMBL/GenBank/DDBJ databases">
        <title>Alkaliphilus serpentinus sp. nov. and Alkaliphilus pronyensis sp. nov., two novel anaerobic alkaliphilic species isolated from the serpentinized-hosted hydrothermal field of the Prony Bay (New Caledonia).</title>
        <authorList>
            <person name="Postec A."/>
        </authorList>
    </citation>
    <scope>NUCLEOTIDE SEQUENCE [LARGE SCALE GENOMIC DNA]</scope>
    <source>
        <strain evidence="6 7">LacV</strain>
    </source>
</reference>
<feature type="active site" description="Proton acceptor" evidence="4">
    <location>
        <position position="159"/>
    </location>
</feature>
<dbReference type="RefSeq" id="WP_151860586.1">
    <property type="nucleotide sequence ID" value="NZ_WBZC01000015.1"/>
</dbReference>
<feature type="domain" description="PNPLA" evidence="5">
    <location>
        <begin position="6"/>
        <end position="172"/>
    </location>
</feature>
<dbReference type="Pfam" id="PF01734">
    <property type="entry name" value="Patatin"/>
    <property type="match status" value="1"/>
</dbReference>
<name>A0A6I0F6S6_9FIRM</name>
<evidence type="ECO:0000313" key="7">
    <source>
        <dbReference type="Proteomes" id="UP000432715"/>
    </source>
</evidence>
<dbReference type="InterPro" id="IPR002641">
    <property type="entry name" value="PNPLA_dom"/>
</dbReference>
<dbReference type="InterPro" id="IPR016035">
    <property type="entry name" value="Acyl_Trfase/lysoPLipase"/>
</dbReference>
<dbReference type="Gene3D" id="3.40.1090.10">
    <property type="entry name" value="Cytosolic phospholipase A2 catalytic domain"/>
    <property type="match status" value="2"/>
</dbReference>
<dbReference type="OrthoDB" id="9802424at2"/>
<dbReference type="GO" id="GO:0016042">
    <property type="term" value="P:lipid catabolic process"/>
    <property type="evidence" value="ECO:0007669"/>
    <property type="project" value="UniProtKB-UniRule"/>
</dbReference>
<dbReference type="EMBL" id="WBZC01000015">
    <property type="protein sequence ID" value="KAB3535739.1"/>
    <property type="molecule type" value="Genomic_DNA"/>
</dbReference>
<dbReference type="InterPro" id="IPR045943">
    <property type="entry name" value="DUF6363"/>
</dbReference>
<keyword evidence="2 4" id="KW-0442">Lipid degradation</keyword>
<dbReference type="AlphaFoldDB" id="A0A6I0F6S6"/>
<gene>
    <name evidence="6" type="ORF">F8154_05415</name>
</gene>
<feature type="active site" description="Nucleophile" evidence="4">
    <location>
        <position position="39"/>
    </location>
</feature>
<evidence type="ECO:0000256" key="2">
    <source>
        <dbReference type="ARBA" id="ARBA00022963"/>
    </source>
</evidence>
<dbReference type="InterPro" id="IPR050301">
    <property type="entry name" value="NTE"/>
</dbReference>
<evidence type="ECO:0000313" key="6">
    <source>
        <dbReference type="EMBL" id="KAB3535739.1"/>
    </source>
</evidence>
<dbReference type="PANTHER" id="PTHR14226:SF25">
    <property type="entry name" value="PHOSPHOESTERASE"/>
    <property type="match status" value="1"/>
</dbReference>
<sequence length="282" mass="31945">MERVGLILQGGGTRGVYTSGVVDFLLDKKLYFSYVIGVSSGACNGAAYVSQQRGYGKIMHIKYVNDSRYMGLMNLLRKGSYFGLDFIFDELPNTIEKFDFRSFASSNSEFYVVATNCRTGKPQYFEKKEATDILNIIKASCSLPFITKMVEYQGNLLLDGGICDPIPIEKSISDGNKKNVVILTVPLQYPTKNYWEGWGIGLLKYRKYQELIKSLQNSHGVYCKKIDLIKQLEKNNRAFIISPTVDLKVGVLENNKQNLEDIYLLGYNDAKKSYPILLQYLS</sequence>
<dbReference type="InterPro" id="IPR037483">
    <property type="entry name" value="YjjU-like"/>
</dbReference>
<dbReference type="PANTHER" id="PTHR14226">
    <property type="entry name" value="NEUROPATHY TARGET ESTERASE/SWISS CHEESE D.MELANOGASTER"/>
    <property type="match status" value="1"/>
</dbReference>
<feature type="short sequence motif" description="GXGXXG" evidence="4">
    <location>
        <begin position="10"/>
        <end position="15"/>
    </location>
</feature>
<protein>
    <submittedName>
        <fullName evidence="6">Patatin family protein</fullName>
    </submittedName>
</protein>
<evidence type="ECO:0000256" key="4">
    <source>
        <dbReference type="PROSITE-ProRule" id="PRU01161"/>
    </source>
</evidence>